<name>A0ABS5U0R9_9CELL</name>
<dbReference type="InterPro" id="IPR020084">
    <property type="entry name" value="NUDIX_hydrolase_CS"/>
</dbReference>
<organism evidence="6 7">
    <name type="scientific">Cellulomonas fulva</name>
    <dbReference type="NCBI Taxonomy" id="2835530"/>
    <lineage>
        <taxon>Bacteria</taxon>
        <taxon>Bacillati</taxon>
        <taxon>Actinomycetota</taxon>
        <taxon>Actinomycetes</taxon>
        <taxon>Micrococcales</taxon>
        <taxon>Cellulomonadaceae</taxon>
        <taxon>Cellulomonas</taxon>
    </lineage>
</organism>
<keyword evidence="7" id="KW-1185">Reference proteome</keyword>
<protein>
    <submittedName>
        <fullName evidence="6">NUDIX domain-containing protein</fullName>
    </submittedName>
</protein>
<evidence type="ECO:0000259" key="5">
    <source>
        <dbReference type="PROSITE" id="PS51462"/>
    </source>
</evidence>
<evidence type="ECO:0000256" key="2">
    <source>
        <dbReference type="ARBA" id="ARBA00022801"/>
    </source>
</evidence>
<evidence type="ECO:0000256" key="3">
    <source>
        <dbReference type="ARBA" id="ARBA00022842"/>
    </source>
</evidence>
<proteinExistence type="predicted"/>
<dbReference type="PANTHER" id="PTHR43046">
    <property type="entry name" value="GDP-MANNOSE MANNOSYL HYDROLASE"/>
    <property type="match status" value="1"/>
</dbReference>
<comment type="cofactor">
    <cofactor evidence="1">
        <name>Mg(2+)</name>
        <dbReference type="ChEBI" id="CHEBI:18420"/>
    </cofactor>
</comment>
<evidence type="ECO:0000313" key="7">
    <source>
        <dbReference type="Proteomes" id="UP000722125"/>
    </source>
</evidence>
<dbReference type="InterPro" id="IPR015797">
    <property type="entry name" value="NUDIX_hydrolase-like_dom_sf"/>
</dbReference>
<reference evidence="6 7" key="1">
    <citation type="submission" date="2021-05" db="EMBL/GenBank/DDBJ databases">
        <title>Description of Cellulomonas sp. DKR-3 sp. nov.</title>
        <authorList>
            <person name="Dahal R.H."/>
            <person name="Chaudhary D.K."/>
        </authorList>
    </citation>
    <scope>NUCLEOTIDE SEQUENCE [LARGE SCALE GENOMIC DNA]</scope>
    <source>
        <strain evidence="6 7">DKR-3</strain>
    </source>
</reference>
<dbReference type="SUPFAM" id="SSF55811">
    <property type="entry name" value="Nudix"/>
    <property type="match status" value="1"/>
</dbReference>
<sequence>MNPDAPTGAAGGDQPAALVVPGGPPAGAASGDAGAPGHALGAEWVRGADGLLFRRGARVILLDEDDRVLLIRGHDADQPERSWWFTIGGGIDAGESPVDAAIREVREESGIVLAPDDVMGPVLTRSAVFDFAREHCRQDEEIFLARVPSSSFVAEDRSGWTPLEQDVIDELRWWVLEDLASVEIEVFPEGLVDLVRALLPVWDGQVRHLGLAHE</sequence>
<dbReference type="Gene3D" id="3.90.79.10">
    <property type="entry name" value="Nucleoside Triphosphate Pyrophosphohydrolase"/>
    <property type="match status" value="1"/>
</dbReference>
<dbReference type="EMBL" id="JAHBOH010000001">
    <property type="protein sequence ID" value="MBT0994999.1"/>
    <property type="molecule type" value="Genomic_DNA"/>
</dbReference>
<dbReference type="PROSITE" id="PS00893">
    <property type="entry name" value="NUDIX_BOX"/>
    <property type="match status" value="1"/>
</dbReference>
<dbReference type="CDD" id="cd04685">
    <property type="entry name" value="NUDIX_Hydrolase"/>
    <property type="match status" value="1"/>
</dbReference>
<feature type="domain" description="Nudix hydrolase" evidence="5">
    <location>
        <begin position="52"/>
        <end position="197"/>
    </location>
</feature>
<keyword evidence="3" id="KW-0460">Magnesium</keyword>
<feature type="compositionally biased region" description="Low complexity" evidence="4">
    <location>
        <begin position="15"/>
        <end position="36"/>
    </location>
</feature>
<dbReference type="PANTHER" id="PTHR43046:SF12">
    <property type="entry name" value="GDP-MANNOSE MANNOSYL HYDROLASE"/>
    <property type="match status" value="1"/>
</dbReference>
<evidence type="ECO:0000256" key="4">
    <source>
        <dbReference type="SAM" id="MobiDB-lite"/>
    </source>
</evidence>
<evidence type="ECO:0000313" key="6">
    <source>
        <dbReference type="EMBL" id="MBT0994999.1"/>
    </source>
</evidence>
<dbReference type="PROSITE" id="PS51462">
    <property type="entry name" value="NUDIX"/>
    <property type="match status" value="1"/>
</dbReference>
<keyword evidence="2" id="KW-0378">Hydrolase</keyword>
<dbReference type="Pfam" id="PF00293">
    <property type="entry name" value="NUDIX"/>
    <property type="match status" value="1"/>
</dbReference>
<gene>
    <name evidence="6" type="ORF">KIN34_11980</name>
</gene>
<dbReference type="Proteomes" id="UP000722125">
    <property type="component" value="Unassembled WGS sequence"/>
</dbReference>
<feature type="region of interest" description="Disordered" evidence="4">
    <location>
        <begin position="1"/>
        <end position="36"/>
    </location>
</feature>
<comment type="caution">
    <text evidence="6">The sequence shown here is derived from an EMBL/GenBank/DDBJ whole genome shotgun (WGS) entry which is preliminary data.</text>
</comment>
<accession>A0ABS5U0R9</accession>
<dbReference type="InterPro" id="IPR000086">
    <property type="entry name" value="NUDIX_hydrolase_dom"/>
</dbReference>
<evidence type="ECO:0000256" key="1">
    <source>
        <dbReference type="ARBA" id="ARBA00001946"/>
    </source>
</evidence>